<evidence type="ECO:0000256" key="2">
    <source>
        <dbReference type="SAM" id="MobiDB-lite"/>
    </source>
</evidence>
<dbReference type="PANTHER" id="PTHR46519">
    <property type="entry name" value="RING/U-BOX SUPERFAMILY PROTEIN"/>
    <property type="match status" value="1"/>
</dbReference>
<organism evidence="3 4">
    <name type="scientific">Buddleja alternifolia</name>
    <dbReference type="NCBI Taxonomy" id="168488"/>
    <lineage>
        <taxon>Eukaryota</taxon>
        <taxon>Viridiplantae</taxon>
        <taxon>Streptophyta</taxon>
        <taxon>Embryophyta</taxon>
        <taxon>Tracheophyta</taxon>
        <taxon>Spermatophyta</taxon>
        <taxon>Magnoliopsida</taxon>
        <taxon>eudicotyledons</taxon>
        <taxon>Gunneridae</taxon>
        <taxon>Pentapetalae</taxon>
        <taxon>asterids</taxon>
        <taxon>lamiids</taxon>
        <taxon>Lamiales</taxon>
        <taxon>Scrophulariaceae</taxon>
        <taxon>Buddlejeae</taxon>
        <taxon>Buddleja</taxon>
    </lineage>
</organism>
<comment type="caution">
    <text evidence="3">The sequence shown here is derived from an EMBL/GenBank/DDBJ whole genome shotgun (WGS) entry which is preliminary data.</text>
</comment>
<name>A0AAV6XX13_9LAMI</name>
<evidence type="ECO:0000256" key="1">
    <source>
        <dbReference type="SAM" id="Coils"/>
    </source>
</evidence>
<evidence type="ECO:0000313" key="4">
    <source>
        <dbReference type="Proteomes" id="UP000826271"/>
    </source>
</evidence>
<keyword evidence="4" id="KW-1185">Reference proteome</keyword>
<dbReference type="EMBL" id="WHWC01000002">
    <property type="protein sequence ID" value="KAG8387576.1"/>
    <property type="molecule type" value="Genomic_DNA"/>
</dbReference>
<feature type="region of interest" description="Disordered" evidence="2">
    <location>
        <begin position="236"/>
        <end position="262"/>
    </location>
</feature>
<feature type="compositionally biased region" description="Polar residues" evidence="2">
    <location>
        <begin position="54"/>
        <end position="67"/>
    </location>
</feature>
<feature type="region of interest" description="Disordered" evidence="2">
    <location>
        <begin position="43"/>
        <end position="94"/>
    </location>
</feature>
<dbReference type="AlphaFoldDB" id="A0AAV6XX13"/>
<sequence length="685" mass="77495">MAVAGLQNVSAFRPSFFGDDRAGPSTRASSLLQMWREIEGDHVVSPSHRLRPQRNGSDAESLTTSISDADETENHEDNNSIISEQSSDLGEPERERVRQIFREWMNSSGQSSNGSNRSGPQWLGANECEPAGIGARRPIRRLCGRQTLVDLLLRAQCERKGEIQCLLEQRPVSDFPHRNRIQGLLRGRFLRNESLIPDKRPPSVAATELGLLRQRQTVSDLREGFLSKLDNCASTSVNRAESDSSSTNENNDETESTCMEREESGILTTLDFENAAEGNINQQEFVVQVPEVEYPLQYNTRNEQELSLDNTGDVQEESLEVLNNETSEQINATITTNESSLETEDIDIVGPIEVFHEDYEMVSDGSYSTDLEGNENEELDTGNWRETFDNQWFPESSDNDAVEQDDMHESRVDSWPSHDLEEAIDSWLHVPSGEVGASAGRVETFYFHDDDDDDDNAHHMELRELFSRRQVSSLLRSSFRESLNQVLQSHVERLGHASADWELDDVEQDQEQLNGDPQMLSLSDDAERNQFAPTSTLVTASQPLWDEALHETNSPHNLNQQFGTEWDVITELRIDMARLQQRLNNMQSMLEACMDMQLDLQRSVRQEVSAALNRTALTTNAGATKGDMYHDETQLDDVKKGICCLCRDSKIDSLLYSRVFSFVAESFKGCEFELTKLSDWKVIGY</sequence>
<proteinExistence type="predicted"/>
<reference evidence="3" key="1">
    <citation type="submission" date="2019-10" db="EMBL/GenBank/DDBJ databases">
        <authorList>
            <person name="Zhang R."/>
            <person name="Pan Y."/>
            <person name="Wang J."/>
            <person name="Ma R."/>
            <person name="Yu S."/>
        </authorList>
    </citation>
    <scope>NUCLEOTIDE SEQUENCE</scope>
    <source>
        <strain evidence="3">LA-IB0</strain>
        <tissue evidence="3">Leaf</tissue>
    </source>
</reference>
<feature type="coiled-coil region" evidence="1">
    <location>
        <begin position="569"/>
        <end position="596"/>
    </location>
</feature>
<evidence type="ECO:0000313" key="3">
    <source>
        <dbReference type="EMBL" id="KAG8387576.1"/>
    </source>
</evidence>
<dbReference type="Proteomes" id="UP000826271">
    <property type="component" value="Unassembled WGS sequence"/>
</dbReference>
<keyword evidence="1" id="KW-0175">Coiled coil</keyword>
<protein>
    <submittedName>
        <fullName evidence="3">Uncharacterized protein</fullName>
    </submittedName>
</protein>
<dbReference type="PANTHER" id="PTHR46519:SF3">
    <property type="entry name" value="RING_U-BOX SUPERFAMILY PROTEIN"/>
    <property type="match status" value="1"/>
</dbReference>
<accession>A0AAV6XX13</accession>
<feature type="compositionally biased region" description="Polar residues" evidence="2">
    <location>
        <begin position="79"/>
        <end position="88"/>
    </location>
</feature>
<gene>
    <name evidence="3" type="ORF">BUALT_Bualt02G0035700</name>
</gene>